<evidence type="ECO:0000313" key="1">
    <source>
        <dbReference type="EMBL" id="SFT16875.1"/>
    </source>
</evidence>
<dbReference type="RefSeq" id="WP_093917722.1">
    <property type="nucleotide sequence ID" value="NZ_FPAJ01000010.1"/>
</dbReference>
<reference evidence="2" key="1">
    <citation type="submission" date="2016-10" db="EMBL/GenBank/DDBJ databases">
        <authorList>
            <person name="Varghese N."/>
            <person name="Submissions S."/>
        </authorList>
    </citation>
    <scope>NUCLEOTIDE SEQUENCE [LARGE SCALE GENOMIC DNA]</scope>
    <source>
        <strain evidence="2">DSM 23422</strain>
    </source>
</reference>
<dbReference type="OrthoDB" id="7866182at2"/>
<name>A0A1I6VT31_9RHOB</name>
<proteinExistence type="predicted"/>
<dbReference type="EMBL" id="FPAJ01000010">
    <property type="protein sequence ID" value="SFT16875.1"/>
    <property type="molecule type" value="Genomic_DNA"/>
</dbReference>
<accession>A0A1I6VT31</accession>
<dbReference type="Proteomes" id="UP000199239">
    <property type="component" value="Unassembled WGS sequence"/>
</dbReference>
<keyword evidence="2" id="KW-1185">Reference proteome</keyword>
<dbReference type="STRING" id="394264.SAMN04488040_0019"/>
<protein>
    <submittedName>
        <fullName evidence="1">Uncharacterized protein</fullName>
    </submittedName>
</protein>
<organism evidence="1 2">
    <name type="scientific">Sulfitobacter marinus</name>
    <dbReference type="NCBI Taxonomy" id="394264"/>
    <lineage>
        <taxon>Bacteria</taxon>
        <taxon>Pseudomonadati</taxon>
        <taxon>Pseudomonadota</taxon>
        <taxon>Alphaproteobacteria</taxon>
        <taxon>Rhodobacterales</taxon>
        <taxon>Roseobacteraceae</taxon>
        <taxon>Sulfitobacter</taxon>
    </lineage>
</organism>
<dbReference type="AlphaFoldDB" id="A0A1I6VT31"/>
<evidence type="ECO:0000313" key="2">
    <source>
        <dbReference type="Proteomes" id="UP000199239"/>
    </source>
</evidence>
<sequence>MDELAPLFVDIDLPDAVILRDTAAPTGAVSLAIHPNDAEAVWYRGHEAAMTLSEGGAITGWTPENGLGITARPAKPNQDHARPAPEGGVVFIREVNCGLVVNAAVVEAEQFCCALRLRSPDAQARTLVTLNPADGDNYLFLSEKDGVLEWRDDTGSIELSLPAPGPDMWVLAGYDHGKLSLTASKTGMHFPAPQITPDASTSLNDALTGPNDLFVGCRSHRKGIVKTLGSSVINDVLLWLDNAGTTADDLAKIARACRFVETQGNAS</sequence>
<gene>
    <name evidence="1" type="ORF">SAMN04488040_0019</name>
</gene>